<organism evidence="2 3">
    <name type="scientific">Escherichia phage tonnikala</name>
    <dbReference type="NCBI Taxonomy" id="2696452"/>
    <lineage>
        <taxon>Viruses</taxon>
        <taxon>Duplodnaviria</taxon>
        <taxon>Heunggongvirae</taxon>
        <taxon>Uroviricota</taxon>
        <taxon>Caudoviricetes</taxon>
        <taxon>Drexlerviridae</taxon>
        <taxon>Tempevirinae</taxon>
        <taxon>Warwickvirus</taxon>
        <taxon>Warwickvirus tonnikala</taxon>
    </lineage>
</organism>
<dbReference type="GO" id="GO:0004519">
    <property type="term" value="F:endonuclease activity"/>
    <property type="evidence" value="ECO:0007669"/>
    <property type="project" value="UniProtKB-KW"/>
</dbReference>
<dbReference type="Gene3D" id="1.20.5.2050">
    <property type="match status" value="1"/>
</dbReference>
<gene>
    <name evidence="2" type="ORF">tonnikala_13</name>
</gene>
<keyword evidence="2" id="KW-0540">Nuclease</keyword>
<evidence type="ECO:0000259" key="1">
    <source>
        <dbReference type="Pfam" id="PF13392"/>
    </source>
</evidence>
<sequence>MDWNEVFIYDNGILRWRNRRGKAKPGSVAGCVCENGYVRIRYNGVLFLAHRIIWEMHNGKIPEGMEIDHIWHNRSDNRIENLRLASRLDNSKNVSLLKRNNSGRVGVCWNKKNKRWHATIYDNGKSVHLGYFLSLDDAIKAREQAEVKFGYHKNHGK</sequence>
<dbReference type="Pfam" id="PF13392">
    <property type="entry name" value="HNH_3"/>
    <property type="match status" value="1"/>
</dbReference>
<dbReference type="GO" id="GO:0003677">
    <property type="term" value="F:DNA binding"/>
    <property type="evidence" value="ECO:0007669"/>
    <property type="project" value="InterPro"/>
</dbReference>
<dbReference type="SUPFAM" id="SSF54060">
    <property type="entry name" value="His-Me finger endonucleases"/>
    <property type="match status" value="1"/>
</dbReference>
<dbReference type="Gene3D" id="3.90.75.20">
    <property type="match status" value="1"/>
</dbReference>
<dbReference type="InterPro" id="IPR044925">
    <property type="entry name" value="His-Me_finger_sf"/>
</dbReference>
<name>A0A6C6Y0H7_9CAUD</name>
<proteinExistence type="predicted"/>
<feature type="domain" description="HNH nuclease" evidence="1">
    <location>
        <begin position="48"/>
        <end position="91"/>
    </location>
</feature>
<dbReference type="EMBL" id="MN850613">
    <property type="protein sequence ID" value="QHR71284.1"/>
    <property type="molecule type" value="Genomic_DNA"/>
</dbReference>
<dbReference type="Proteomes" id="UP000464189">
    <property type="component" value="Segment"/>
</dbReference>
<keyword evidence="2" id="KW-0378">Hydrolase</keyword>
<dbReference type="InterPro" id="IPR003615">
    <property type="entry name" value="HNH_nuc"/>
</dbReference>
<keyword evidence="3" id="KW-1185">Reference proteome</keyword>
<reference evidence="3" key="1">
    <citation type="submission" date="2019-12" db="EMBL/GenBank/DDBJ databases">
        <authorList>
            <person name="Olsen N.S."/>
            <person name="Junco L.M.F."/>
            <person name="Kot W."/>
            <person name="Hansen L.H."/>
        </authorList>
    </citation>
    <scope>NUCLEOTIDE SEQUENCE [LARGE SCALE GENOMIC DNA]</scope>
</reference>
<keyword evidence="2" id="KW-0255">Endonuclease</keyword>
<dbReference type="SUPFAM" id="SSF54171">
    <property type="entry name" value="DNA-binding domain"/>
    <property type="match status" value="1"/>
</dbReference>
<evidence type="ECO:0000313" key="3">
    <source>
        <dbReference type="Proteomes" id="UP000464189"/>
    </source>
</evidence>
<protein>
    <submittedName>
        <fullName evidence="2">HNH endonuclease</fullName>
    </submittedName>
</protein>
<evidence type="ECO:0000313" key="2">
    <source>
        <dbReference type="EMBL" id="QHR71284.1"/>
    </source>
</evidence>
<accession>A0A6C6Y0H7</accession>
<dbReference type="InterPro" id="IPR016177">
    <property type="entry name" value="DNA-bd_dom_sf"/>
</dbReference>